<gene>
    <name evidence="1" type="ORF">K435DRAFT_861898</name>
</gene>
<dbReference type="AlphaFoldDB" id="A0A4S8LVA8"/>
<name>A0A4S8LVA8_DENBC</name>
<proteinExistence type="predicted"/>
<accession>A0A4S8LVA8</accession>
<sequence length="141" mass="16260">MEGTSLRTFPGLAEIRHPAHIRTRNESFSFSSATIATTLPVSHQLLTSRYLQNQYLFLRNRSSNTTQRSSNWIQPLWCFGRLSYRPAFPFASMIRLTTRITRTITKSAALSPLKFQYIPKPLRKPYSFALPSKEEEDLHAP</sequence>
<reference evidence="1 2" key="1">
    <citation type="journal article" date="2019" name="Nat. Ecol. Evol.">
        <title>Megaphylogeny resolves global patterns of mushroom evolution.</title>
        <authorList>
            <person name="Varga T."/>
            <person name="Krizsan K."/>
            <person name="Foldi C."/>
            <person name="Dima B."/>
            <person name="Sanchez-Garcia M."/>
            <person name="Sanchez-Ramirez S."/>
            <person name="Szollosi G.J."/>
            <person name="Szarkandi J.G."/>
            <person name="Papp V."/>
            <person name="Albert L."/>
            <person name="Andreopoulos W."/>
            <person name="Angelini C."/>
            <person name="Antonin V."/>
            <person name="Barry K.W."/>
            <person name="Bougher N.L."/>
            <person name="Buchanan P."/>
            <person name="Buyck B."/>
            <person name="Bense V."/>
            <person name="Catcheside P."/>
            <person name="Chovatia M."/>
            <person name="Cooper J."/>
            <person name="Damon W."/>
            <person name="Desjardin D."/>
            <person name="Finy P."/>
            <person name="Geml J."/>
            <person name="Haridas S."/>
            <person name="Hughes K."/>
            <person name="Justo A."/>
            <person name="Karasinski D."/>
            <person name="Kautmanova I."/>
            <person name="Kiss B."/>
            <person name="Kocsube S."/>
            <person name="Kotiranta H."/>
            <person name="LaButti K.M."/>
            <person name="Lechner B.E."/>
            <person name="Liimatainen K."/>
            <person name="Lipzen A."/>
            <person name="Lukacs Z."/>
            <person name="Mihaltcheva S."/>
            <person name="Morgado L.N."/>
            <person name="Niskanen T."/>
            <person name="Noordeloos M.E."/>
            <person name="Ohm R.A."/>
            <person name="Ortiz-Santana B."/>
            <person name="Ovrebo C."/>
            <person name="Racz N."/>
            <person name="Riley R."/>
            <person name="Savchenko A."/>
            <person name="Shiryaev A."/>
            <person name="Soop K."/>
            <person name="Spirin V."/>
            <person name="Szebenyi C."/>
            <person name="Tomsovsky M."/>
            <person name="Tulloss R.E."/>
            <person name="Uehling J."/>
            <person name="Grigoriev I.V."/>
            <person name="Vagvolgyi C."/>
            <person name="Papp T."/>
            <person name="Martin F.M."/>
            <person name="Miettinen O."/>
            <person name="Hibbett D.S."/>
            <person name="Nagy L.G."/>
        </authorList>
    </citation>
    <scope>NUCLEOTIDE SEQUENCE [LARGE SCALE GENOMIC DNA]</scope>
    <source>
        <strain evidence="1 2">CBS 962.96</strain>
    </source>
</reference>
<dbReference type="Proteomes" id="UP000297245">
    <property type="component" value="Unassembled WGS sequence"/>
</dbReference>
<protein>
    <submittedName>
        <fullName evidence="1">Uncharacterized protein</fullName>
    </submittedName>
</protein>
<keyword evidence="2" id="KW-1185">Reference proteome</keyword>
<organism evidence="1 2">
    <name type="scientific">Dendrothele bispora (strain CBS 962.96)</name>
    <dbReference type="NCBI Taxonomy" id="1314807"/>
    <lineage>
        <taxon>Eukaryota</taxon>
        <taxon>Fungi</taxon>
        <taxon>Dikarya</taxon>
        <taxon>Basidiomycota</taxon>
        <taxon>Agaricomycotina</taxon>
        <taxon>Agaricomycetes</taxon>
        <taxon>Agaricomycetidae</taxon>
        <taxon>Agaricales</taxon>
        <taxon>Agaricales incertae sedis</taxon>
        <taxon>Dendrothele</taxon>
    </lineage>
</organism>
<dbReference type="EMBL" id="ML179260">
    <property type="protein sequence ID" value="THU93063.1"/>
    <property type="molecule type" value="Genomic_DNA"/>
</dbReference>
<evidence type="ECO:0000313" key="1">
    <source>
        <dbReference type="EMBL" id="THU93063.1"/>
    </source>
</evidence>
<evidence type="ECO:0000313" key="2">
    <source>
        <dbReference type="Proteomes" id="UP000297245"/>
    </source>
</evidence>